<dbReference type="CDD" id="cd00117">
    <property type="entry name" value="TFP"/>
    <property type="match status" value="1"/>
</dbReference>
<proteinExistence type="inferred from homology"/>
<feature type="domain" description="UPAR/Ly6" evidence="11">
    <location>
        <begin position="19"/>
        <end position="101"/>
    </location>
</feature>
<evidence type="ECO:0000256" key="5">
    <source>
        <dbReference type="ARBA" id="ARBA00023136"/>
    </source>
</evidence>
<evidence type="ECO:0000256" key="4">
    <source>
        <dbReference type="ARBA" id="ARBA00022729"/>
    </source>
</evidence>
<dbReference type="OMA" id="YSRCRAN"/>
<dbReference type="Gene3D" id="2.10.60.10">
    <property type="entry name" value="CD59"/>
    <property type="match status" value="1"/>
</dbReference>
<evidence type="ECO:0000313" key="12">
    <source>
        <dbReference type="Ensembl" id="ENSCVAP00000001832.1"/>
    </source>
</evidence>
<evidence type="ECO:0000256" key="8">
    <source>
        <dbReference type="ARBA" id="ARBA00023288"/>
    </source>
</evidence>
<dbReference type="InterPro" id="IPR046354">
    <property type="entry name" value="SPACA4/Bouncer"/>
</dbReference>
<evidence type="ECO:0000256" key="3">
    <source>
        <dbReference type="ARBA" id="ARBA00022622"/>
    </source>
</evidence>
<evidence type="ECO:0000256" key="7">
    <source>
        <dbReference type="ARBA" id="ARBA00023180"/>
    </source>
</evidence>
<evidence type="ECO:0000256" key="10">
    <source>
        <dbReference type="SAM" id="SignalP"/>
    </source>
</evidence>
<comment type="subcellular location">
    <subcellularLocation>
        <location evidence="1">Cell membrane</location>
        <topology evidence="1">Lipid-anchor</topology>
        <topology evidence="1">GPI-anchor</topology>
    </subcellularLocation>
</comment>
<dbReference type="OrthoDB" id="5962859at2759"/>
<evidence type="ECO:0000256" key="9">
    <source>
        <dbReference type="ARBA" id="ARBA00029446"/>
    </source>
</evidence>
<keyword evidence="5" id="KW-0472">Membrane</keyword>
<dbReference type="GeneID" id="107086179"/>
<keyword evidence="8" id="KW-0449">Lipoprotein</keyword>
<keyword evidence="2" id="KW-1003">Cell membrane</keyword>
<dbReference type="AlphaFoldDB" id="A0A3Q2CAS4"/>
<evidence type="ECO:0000259" key="11">
    <source>
        <dbReference type="Pfam" id="PF00021"/>
    </source>
</evidence>
<dbReference type="InterPro" id="IPR016054">
    <property type="entry name" value="LY6_UPA_recep-like"/>
</dbReference>
<reference evidence="12" key="2">
    <citation type="submission" date="2025-09" db="UniProtKB">
        <authorList>
            <consortium name="Ensembl"/>
        </authorList>
    </citation>
    <scope>IDENTIFICATION</scope>
</reference>
<dbReference type="GO" id="GO:0035036">
    <property type="term" value="P:sperm-egg recognition"/>
    <property type="evidence" value="ECO:0007669"/>
    <property type="project" value="TreeGrafter"/>
</dbReference>
<accession>A0A3Q2CAS4</accession>
<feature type="chain" id="PRO_5018591733" evidence="10">
    <location>
        <begin position="21"/>
        <end position="128"/>
    </location>
</feature>
<keyword evidence="7" id="KW-0325">Glycoprotein</keyword>
<dbReference type="RefSeq" id="XP_015232449.1">
    <property type="nucleotide sequence ID" value="XM_015376963.1"/>
</dbReference>
<dbReference type="InterPro" id="IPR045860">
    <property type="entry name" value="Snake_toxin-like_sf"/>
</dbReference>
<dbReference type="Proteomes" id="UP000265020">
    <property type="component" value="Unassembled WGS sequence"/>
</dbReference>
<keyword evidence="13" id="KW-1185">Reference proteome</keyword>
<reference evidence="12" key="1">
    <citation type="submission" date="2025-08" db="UniProtKB">
        <authorList>
            <consortium name="Ensembl"/>
        </authorList>
    </citation>
    <scope>IDENTIFICATION</scope>
</reference>
<evidence type="ECO:0000256" key="2">
    <source>
        <dbReference type="ARBA" id="ARBA00022475"/>
    </source>
</evidence>
<organism evidence="12 13">
    <name type="scientific">Cyprinodon variegatus</name>
    <name type="common">Sheepshead minnow</name>
    <dbReference type="NCBI Taxonomy" id="28743"/>
    <lineage>
        <taxon>Eukaryota</taxon>
        <taxon>Metazoa</taxon>
        <taxon>Chordata</taxon>
        <taxon>Craniata</taxon>
        <taxon>Vertebrata</taxon>
        <taxon>Euteleostomi</taxon>
        <taxon>Actinopterygii</taxon>
        <taxon>Neopterygii</taxon>
        <taxon>Teleostei</taxon>
        <taxon>Neoteleostei</taxon>
        <taxon>Acanthomorphata</taxon>
        <taxon>Ovalentaria</taxon>
        <taxon>Atherinomorphae</taxon>
        <taxon>Cyprinodontiformes</taxon>
        <taxon>Cyprinodontidae</taxon>
        <taxon>Cyprinodon</taxon>
    </lineage>
</organism>
<keyword evidence="3" id="KW-0336">GPI-anchor</keyword>
<dbReference type="GeneTree" id="ENSGT00510000049347"/>
<comment type="similarity">
    <text evidence="9">Belongs to the SPACA4/bouncer family.</text>
</comment>
<evidence type="ECO:0000256" key="6">
    <source>
        <dbReference type="ARBA" id="ARBA00023157"/>
    </source>
</evidence>
<dbReference type="CTD" id="100334363"/>
<dbReference type="SUPFAM" id="SSF57302">
    <property type="entry name" value="Snake toxin-like"/>
    <property type="match status" value="1"/>
</dbReference>
<dbReference type="GO" id="GO:0005886">
    <property type="term" value="C:plasma membrane"/>
    <property type="evidence" value="ECO:0007669"/>
    <property type="project" value="UniProtKB-SubCell"/>
</dbReference>
<dbReference type="KEGG" id="cvg:107086179"/>
<sequence length="128" mass="13327">MNRITLILAVSGLCFAVGQGLQCYKCSFGIGSLCITSNITCESGELCYSGKVGTGDLKFKMKGCLKEADCNKIKNVTLPGSSDTTLYSINRTCCSTDLCNAAPGLPGTSGLSLAAVTIFSFLAANFII</sequence>
<dbReference type="PANTHER" id="PTHR47613">
    <property type="entry name" value="SPERM ACROSOME MEMBRANE-ASSOCIATED PROTEIN 4"/>
    <property type="match status" value="1"/>
</dbReference>
<feature type="signal peptide" evidence="10">
    <location>
        <begin position="1"/>
        <end position="20"/>
    </location>
</feature>
<protein>
    <submittedName>
        <fullName evidence="12">Lymphocyte antigen-6, epidermis</fullName>
    </submittedName>
</protein>
<dbReference type="Pfam" id="PF00021">
    <property type="entry name" value="UPAR_LY6"/>
    <property type="match status" value="1"/>
</dbReference>
<keyword evidence="6" id="KW-1015">Disulfide bond</keyword>
<keyword evidence="4 10" id="KW-0732">Signal</keyword>
<evidence type="ECO:0000256" key="1">
    <source>
        <dbReference type="ARBA" id="ARBA00004609"/>
    </source>
</evidence>
<dbReference type="Ensembl" id="ENSCVAT00000012745.1">
    <property type="protein sequence ID" value="ENSCVAP00000001832.1"/>
    <property type="gene ID" value="ENSCVAG00000002857.1"/>
</dbReference>
<dbReference type="PANTHER" id="PTHR47613:SF1">
    <property type="entry name" value="SPERM ACROSOME MEMBRANE-ASSOCIATED PROTEIN 4"/>
    <property type="match status" value="1"/>
</dbReference>
<name>A0A3Q2CAS4_CYPVA</name>
<evidence type="ECO:0000313" key="13">
    <source>
        <dbReference type="Proteomes" id="UP000265020"/>
    </source>
</evidence>
<dbReference type="GO" id="GO:0098552">
    <property type="term" value="C:side of membrane"/>
    <property type="evidence" value="ECO:0007669"/>
    <property type="project" value="UniProtKB-KW"/>
</dbReference>